<evidence type="ECO:0000256" key="1">
    <source>
        <dbReference type="SAM" id="Phobius"/>
    </source>
</evidence>
<name>A0AAW2YII3_9EUKA</name>
<dbReference type="PANTHER" id="PTHR12459:SF15">
    <property type="entry name" value="TRANSMEMBRANE PROTEIN 135"/>
    <property type="match status" value="1"/>
</dbReference>
<feature type="transmembrane region" description="Helical" evidence="1">
    <location>
        <begin position="36"/>
        <end position="62"/>
    </location>
</feature>
<keyword evidence="1" id="KW-0812">Transmembrane</keyword>
<dbReference type="AlphaFoldDB" id="A0AAW2YII3"/>
<proteinExistence type="predicted"/>
<gene>
    <name evidence="2" type="ORF">AKO1_005991</name>
</gene>
<keyword evidence="1" id="KW-0472">Membrane</keyword>
<reference evidence="2 3" key="1">
    <citation type="submission" date="2024-03" db="EMBL/GenBank/DDBJ databases">
        <title>The Acrasis kona genome and developmental transcriptomes reveal deep origins of eukaryotic multicellular pathways.</title>
        <authorList>
            <person name="Sheikh S."/>
            <person name="Fu C.-J."/>
            <person name="Brown M.W."/>
            <person name="Baldauf S.L."/>
        </authorList>
    </citation>
    <scope>NUCLEOTIDE SEQUENCE [LARGE SCALE GENOMIC DNA]</scope>
    <source>
        <strain evidence="2 3">ATCC MYA-3509</strain>
    </source>
</reference>
<evidence type="ECO:0000313" key="2">
    <source>
        <dbReference type="EMBL" id="KAL0476811.1"/>
    </source>
</evidence>
<comment type="caution">
    <text evidence="2">The sequence shown here is derived from an EMBL/GenBank/DDBJ whole genome shotgun (WGS) entry which is preliminary data.</text>
</comment>
<dbReference type="InterPro" id="IPR026749">
    <property type="entry name" value="Tmem135"/>
</dbReference>
<evidence type="ECO:0008006" key="4">
    <source>
        <dbReference type="Google" id="ProtNLM"/>
    </source>
</evidence>
<keyword evidence="3" id="KW-1185">Reference proteome</keyword>
<keyword evidence="1" id="KW-1133">Transmembrane helix</keyword>
<feature type="transmembrane region" description="Helical" evidence="1">
    <location>
        <begin position="197"/>
        <end position="215"/>
    </location>
</feature>
<dbReference type="Proteomes" id="UP001431209">
    <property type="component" value="Unassembled WGS sequence"/>
</dbReference>
<accession>A0AAW2YII3</accession>
<organism evidence="2 3">
    <name type="scientific">Acrasis kona</name>
    <dbReference type="NCBI Taxonomy" id="1008807"/>
    <lineage>
        <taxon>Eukaryota</taxon>
        <taxon>Discoba</taxon>
        <taxon>Heterolobosea</taxon>
        <taxon>Tetramitia</taxon>
        <taxon>Eutetramitia</taxon>
        <taxon>Acrasidae</taxon>
        <taxon>Acrasis</taxon>
    </lineage>
</organism>
<dbReference type="EMBL" id="JAOPGA020000101">
    <property type="protein sequence ID" value="KAL0476811.1"/>
    <property type="molecule type" value="Genomic_DNA"/>
</dbReference>
<evidence type="ECO:0000313" key="3">
    <source>
        <dbReference type="Proteomes" id="UP001431209"/>
    </source>
</evidence>
<sequence length="259" mass="29799">MMKHPSKKRSMFDLLFGQPSFKTGLCQHEHSCPRNAITGAVRGFVIGYIVRSGLSIVFSIAFGRMFKKREESSKCENQGLEQVPKKFHTPGQLLKEYLTGSDTIRFALFLCSFTGVYKSVLCLMRYLRQKDDDGWNYFIAGSLAGSTMLVDKRSRWSEISIYLFAQACATVARSLVHNKKILSNERSLITRLLKNHTDTILFSSFGSIIMLVFIYCPELFPSSYMKLFETIEGEDSTVAHRYRIKFRRYWNSFGFKTSK</sequence>
<dbReference type="Pfam" id="PF02466">
    <property type="entry name" value="Tim17"/>
    <property type="match status" value="1"/>
</dbReference>
<protein>
    <recommendedName>
        <fullName evidence="4">Transmembrane protein 135 N-terminal domain-containing protein</fullName>
    </recommendedName>
</protein>
<feature type="transmembrane region" description="Helical" evidence="1">
    <location>
        <begin position="106"/>
        <end position="127"/>
    </location>
</feature>
<dbReference type="PANTHER" id="PTHR12459">
    <property type="entry name" value="TRANSMEMBRANE PROTEIN 135-RELATED"/>
    <property type="match status" value="1"/>
</dbReference>